<organism evidence="1 2">
    <name type="scientific">Gigaspora margarita</name>
    <dbReference type="NCBI Taxonomy" id="4874"/>
    <lineage>
        <taxon>Eukaryota</taxon>
        <taxon>Fungi</taxon>
        <taxon>Fungi incertae sedis</taxon>
        <taxon>Mucoromycota</taxon>
        <taxon>Glomeromycotina</taxon>
        <taxon>Glomeromycetes</taxon>
        <taxon>Diversisporales</taxon>
        <taxon>Gigasporaceae</taxon>
        <taxon>Gigaspora</taxon>
    </lineage>
</organism>
<accession>A0ABN7WTJ4</accession>
<evidence type="ECO:0000313" key="2">
    <source>
        <dbReference type="Proteomes" id="UP000789901"/>
    </source>
</evidence>
<comment type="caution">
    <text evidence="1">The sequence shown here is derived from an EMBL/GenBank/DDBJ whole genome shotgun (WGS) entry which is preliminary data.</text>
</comment>
<dbReference type="EMBL" id="CAJVQB010063110">
    <property type="protein sequence ID" value="CAG8840539.1"/>
    <property type="molecule type" value="Genomic_DNA"/>
</dbReference>
<gene>
    <name evidence="1" type="ORF">GMARGA_LOCUS34959</name>
</gene>
<proteinExistence type="predicted"/>
<reference evidence="1 2" key="1">
    <citation type="submission" date="2021-06" db="EMBL/GenBank/DDBJ databases">
        <authorList>
            <person name="Kallberg Y."/>
            <person name="Tangrot J."/>
            <person name="Rosling A."/>
        </authorList>
    </citation>
    <scope>NUCLEOTIDE SEQUENCE [LARGE SCALE GENOMIC DNA]</scope>
    <source>
        <strain evidence="1 2">120-4 pot B 10/14</strain>
    </source>
</reference>
<sequence length="116" mass="13940">VSHKYLEAVEQYLREHSLKEHIYSNTGRAPKNMNHIEVNYNIACKVFNYAFIYRDYVKAYKDKYREDVRVIAESTFTNIWKALIPSFQFMSPKSDLYKTCKLMKMDIQYAVQHKKN</sequence>
<feature type="non-terminal residue" evidence="1">
    <location>
        <position position="1"/>
    </location>
</feature>
<evidence type="ECO:0000313" key="1">
    <source>
        <dbReference type="EMBL" id="CAG8840539.1"/>
    </source>
</evidence>
<keyword evidence="2" id="KW-1185">Reference proteome</keyword>
<name>A0ABN7WTJ4_GIGMA</name>
<dbReference type="Proteomes" id="UP000789901">
    <property type="component" value="Unassembled WGS sequence"/>
</dbReference>
<protein>
    <submittedName>
        <fullName evidence="1">44639_t:CDS:1</fullName>
    </submittedName>
</protein>